<comment type="caution">
    <text evidence="2">The sequence shown here is derived from an EMBL/GenBank/DDBJ whole genome shotgun (WGS) entry which is preliminary data.</text>
</comment>
<evidence type="ECO:0008006" key="4">
    <source>
        <dbReference type="Google" id="ProtNLM"/>
    </source>
</evidence>
<keyword evidence="1" id="KW-0812">Transmembrane</keyword>
<dbReference type="Proteomes" id="UP000230973">
    <property type="component" value="Unassembled WGS sequence"/>
</dbReference>
<keyword evidence="1" id="KW-0472">Membrane</keyword>
<dbReference type="InterPro" id="IPR012332">
    <property type="entry name" value="Autotransporter_pectin_lyase_C"/>
</dbReference>
<protein>
    <recommendedName>
        <fullName evidence="4">Type 4 fimbrial biogenesis protein PilX N-terminal domain-containing protein</fullName>
    </recommendedName>
</protein>
<evidence type="ECO:0000313" key="3">
    <source>
        <dbReference type="Proteomes" id="UP000230973"/>
    </source>
</evidence>
<accession>A0A2M7QAC6</accession>
<proteinExistence type="predicted"/>
<feature type="transmembrane region" description="Helical" evidence="1">
    <location>
        <begin position="21"/>
        <end position="42"/>
    </location>
</feature>
<organism evidence="2 3">
    <name type="scientific">Candidatus Uhrbacteria bacterium CG_4_10_14_0_8_um_filter_58_22</name>
    <dbReference type="NCBI Taxonomy" id="1975029"/>
    <lineage>
        <taxon>Bacteria</taxon>
        <taxon>Candidatus Uhriibacteriota</taxon>
    </lineage>
</organism>
<evidence type="ECO:0000313" key="2">
    <source>
        <dbReference type="EMBL" id="PIY62033.1"/>
    </source>
</evidence>
<keyword evidence="1" id="KW-1133">Transmembrane helix</keyword>
<dbReference type="AlphaFoldDB" id="A0A2M7QAC6"/>
<dbReference type="EMBL" id="PFLC01000055">
    <property type="protein sequence ID" value="PIY62033.1"/>
    <property type="molecule type" value="Genomic_DNA"/>
</dbReference>
<gene>
    <name evidence="2" type="ORF">COY93_04160</name>
</gene>
<evidence type="ECO:0000256" key="1">
    <source>
        <dbReference type="SAM" id="Phobius"/>
    </source>
</evidence>
<name>A0A2M7QAC6_9BACT</name>
<reference evidence="3" key="1">
    <citation type="submission" date="2017-09" db="EMBL/GenBank/DDBJ databases">
        <title>Depth-based differentiation of microbial function through sediment-hosted aquifers and enrichment of novel symbionts in the deep terrestrial subsurface.</title>
        <authorList>
            <person name="Probst A.J."/>
            <person name="Ladd B."/>
            <person name="Jarett J.K."/>
            <person name="Geller-Mcgrath D.E."/>
            <person name="Sieber C.M.K."/>
            <person name="Emerson J.B."/>
            <person name="Anantharaman K."/>
            <person name="Thomas B.C."/>
            <person name="Malmstrom R."/>
            <person name="Stieglmeier M."/>
            <person name="Klingl A."/>
            <person name="Woyke T."/>
            <person name="Ryan C.M."/>
            <person name="Banfield J.F."/>
        </authorList>
    </citation>
    <scope>NUCLEOTIDE SEQUENCE [LARGE SCALE GENOMIC DNA]</scope>
</reference>
<dbReference type="Gene3D" id="2.160.20.20">
    <property type="match status" value="1"/>
</dbReference>
<sequence>MRRMDDMRQKRPTGQQDGFTLILSIVLLSVIMLAGIELLNYASSGRQVTKRYQTSVDTFQLAESGLQKAIFCLNAEDGAACGGNFGELYTGESDLAFGDGTIDIEIIGSGDEREIMVTGLGPTGESTSVKSSISRAPSTRMETQFEYSLMVMNGMSFSNNAAINGGPVYSNTDFTCGNNTEIENDVYISLPGGKLDNCDIGGNAYADKIEDSDIEGDCYYDNYWVRSDCDGTMHSGQQTPVQKTLPTLDEEFWHQQALIGGTIEGNYSPPDNSFLGPIKINGNLTLSNNRDVTMLGPIWVTGNVVFSNNAIVTLDSSFGHSGSVLMADGTFDFSNNSQLNGSGRLDSYIVVYTPNATDTAINVNNNAGAAVYLAPNGKVTLSNNAGAIAVAADRAALSNNAEINYDPEGQLTEMELMIHSAEASGWSLNEGTWRKL</sequence>